<gene>
    <name evidence="2" type="ORF">B0I35DRAFT_441805</name>
</gene>
<sequence>MRSNASEVAAMAFPTPLALSHPLGNVAGSNPHQDIVIDPLLDISYTDFSSTDFSPYNWQLAKPLDGGQQWDQFNFQLGLLNQLPVATPQQTSSYQLTATRALDTQFHKCTSTGDQDYNGSRDPEQGGDDDDKNNILSPTSRSQHSSKPASVMASPRHSQLSSLPSNQSAMLSSPKQASAQSLKRKMRTRKHSVNMEETKRNKLLGHNRQAASKCRQKQK</sequence>
<accession>A0A8K0SHK5</accession>
<reference evidence="2" key="1">
    <citation type="journal article" date="2021" name="Nat. Commun.">
        <title>Genetic determinants of endophytism in the Arabidopsis root mycobiome.</title>
        <authorList>
            <person name="Mesny F."/>
            <person name="Miyauchi S."/>
            <person name="Thiergart T."/>
            <person name="Pickel B."/>
            <person name="Atanasova L."/>
            <person name="Karlsson M."/>
            <person name="Huettel B."/>
            <person name="Barry K.W."/>
            <person name="Haridas S."/>
            <person name="Chen C."/>
            <person name="Bauer D."/>
            <person name="Andreopoulos W."/>
            <person name="Pangilinan J."/>
            <person name="LaButti K."/>
            <person name="Riley R."/>
            <person name="Lipzen A."/>
            <person name="Clum A."/>
            <person name="Drula E."/>
            <person name="Henrissat B."/>
            <person name="Kohler A."/>
            <person name="Grigoriev I.V."/>
            <person name="Martin F.M."/>
            <person name="Hacquard S."/>
        </authorList>
    </citation>
    <scope>NUCLEOTIDE SEQUENCE</scope>
    <source>
        <strain evidence="2">MPI-CAGE-CH-0235</strain>
    </source>
</reference>
<protein>
    <recommendedName>
        <fullName evidence="4">BZIP domain-containing protein</fullName>
    </recommendedName>
</protein>
<feature type="compositionally biased region" description="Polar residues" evidence="1">
    <location>
        <begin position="156"/>
        <end position="181"/>
    </location>
</feature>
<dbReference type="AlphaFoldDB" id="A0A8K0SHK5"/>
<dbReference type="EMBL" id="JAGPNK010000015">
    <property type="protein sequence ID" value="KAH7308394.1"/>
    <property type="molecule type" value="Genomic_DNA"/>
</dbReference>
<name>A0A8K0SHK5_9HYPO</name>
<feature type="region of interest" description="Disordered" evidence="1">
    <location>
        <begin position="110"/>
        <end position="219"/>
    </location>
</feature>
<evidence type="ECO:0000313" key="2">
    <source>
        <dbReference type="EMBL" id="KAH7308394.1"/>
    </source>
</evidence>
<dbReference type="Proteomes" id="UP000813444">
    <property type="component" value="Unassembled WGS sequence"/>
</dbReference>
<organism evidence="2 3">
    <name type="scientific">Stachybotrys elegans</name>
    <dbReference type="NCBI Taxonomy" id="80388"/>
    <lineage>
        <taxon>Eukaryota</taxon>
        <taxon>Fungi</taxon>
        <taxon>Dikarya</taxon>
        <taxon>Ascomycota</taxon>
        <taxon>Pezizomycotina</taxon>
        <taxon>Sordariomycetes</taxon>
        <taxon>Hypocreomycetidae</taxon>
        <taxon>Hypocreales</taxon>
        <taxon>Stachybotryaceae</taxon>
        <taxon>Stachybotrys</taxon>
    </lineage>
</organism>
<proteinExistence type="predicted"/>
<evidence type="ECO:0000256" key="1">
    <source>
        <dbReference type="SAM" id="MobiDB-lite"/>
    </source>
</evidence>
<evidence type="ECO:0000313" key="3">
    <source>
        <dbReference type="Proteomes" id="UP000813444"/>
    </source>
</evidence>
<feature type="compositionally biased region" description="Basic residues" evidence="1">
    <location>
        <begin position="182"/>
        <end position="192"/>
    </location>
</feature>
<keyword evidence="3" id="KW-1185">Reference proteome</keyword>
<evidence type="ECO:0008006" key="4">
    <source>
        <dbReference type="Google" id="ProtNLM"/>
    </source>
</evidence>
<feature type="compositionally biased region" description="Polar residues" evidence="1">
    <location>
        <begin position="134"/>
        <end position="148"/>
    </location>
</feature>
<feature type="non-terminal residue" evidence="2">
    <location>
        <position position="219"/>
    </location>
</feature>
<comment type="caution">
    <text evidence="2">The sequence shown here is derived from an EMBL/GenBank/DDBJ whole genome shotgun (WGS) entry which is preliminary data.</text>
</comment>